<evidence type="ECO:0000313" key="2">
    <source>
        <dbReference type="EMBL" id="ROR91483.1"/>
    </source>
</evidence>
<dbReference type="InterPro" id="IPR036390">
    <property type="entry name" value="WH_DNA-bd_sf"/>
</dbReference>
<gene>
    <name evidence="2" type="ORF">EDD33_2352</name>
</gene>
<dbReference type="Gene3D" id="1.10.10.10">
    <property type="entry name" value="Winged helix-like DNA-binding domain superfamily/Winged helix DNA-binding domain"/>
    <property type="match status" value="1"/>
</dbReference>
<dbReference type="InterPro" id="IPR000835">
    <property type="entry name" value="HTH_MarR-typ"/>
</dbReference>
<keyword evidence="2" id="KW-0238">DNA-binding</keyword>
<dbReference type="SMART" id="SM00347">
    <property type="entry name" value="HTH_MARR"/>
    <property type="match status" value="1"/>
</dbReference>
<dbReference type="EMBL" id="RKHO01000001">
    <property type="protein sequence ID" value="ROR91483.1"/>
    <property type="molecule type" value="Genomic_DNA"/>
</dbReference>
<dbReference type="GO" id="GO:0003677">
    <property type="term" value="F:DNA binding"/>
    <property type="evidence" value="ECO:0007669"/>
    <property type="project" value="UniProtKB-KW"/>
</dbReference>
<dbReference type="Pfam" id="PF12802">
    <property type="entry name" value="MarR_2"/>
    <property type="match status" value="1"/>
</dbReference>
<reference evidence="2 3" key="1">
    <citation type="submission" date="2018-11" db="EMBL/GenBank/DDBJ databases">
        <title>Sequencing the genomes of 1000 actinobacteria strains.</title>
        <authorList>
            <person name="Klenk H.-P."/>
        </authorList>
    </citation>
    <scope>NUCLEOTIDE SEQUENCE [LARGE SCALE GENOMIC DNA]</scope>
    <source>
        <strain evidence="2 3">DSM 12652</strain>
    </source>
</reference>
<protein>
    <submittedName>
        <fullName evidence="2">DNA-binding MarR family transcriptional regulator</fullName>
    </submittedName>
</protein>
<evidence type="ECO:0000313" key="3">
    <source>
        <dbReference type="Proteomes" id="UP000281738"/>
    </source>
</evidence>
<dbReference type="GO" id="GO:0003700">
    <property type="term" value="F:DNA-binding transcription factor activity"/>
    <property type="evidence" value="ECO:0007669"/>
    <property type="project" value="InterPro"/>
</dbReference>
<proteinExistence type="predicted"/>
<dbReference type="SUPFAM" id="SSF46785">
    <property type="entry name" value="Winged helix' DNA-binding domain"/>
    <property type="match status" value="1"/>
</dbReference>
<keyword evidence="3" id="KW-1185">Reference proteome</keyword>
<sequence length="147" mass="15724">MSPYDAEPAHQLHVLVSRLDRNADQRLRESTDLTYQKFLALLTVRRLGEAGPVTQRALADAVGLTEAGASRLVGSLRDAGWTDVRQEPGTGNRRSLVLTGPGSDQVDLALQLLEGSFARLLKAADVEPDELAGPVGRLLAAMDGGPR</sequence>
<organism evidence="2 3">
    <name type="scientific">Nocardioides aurantiacus</name>
    <dbReference type="NCBI Taxonomy" id="86796"/>
    <lineage>
        <taxon>Bacteria</taxon>
        <taxon>Bacillati</taxon>
        <taxon>Actinomycetota</taxon>
        <taxon>Actinomycetes</taxon>
        <taxon>Propionibacteriales</taxon>
        <taxon>Nocardioidaceae</taxon>
        <taxon>Nocardioides</taxon>
    </lineage>
</organism>
<dbReference type="RefSeq" id="WP_170169795.1">
    <property type="nucleotide sequence ID" value="NZ_RKHO01000001.1"/>
</dbReference>
<dbReference type="Proteomes" id="UP000281738">
    <property type="component" value="Unassembled WGS sequence"/>
</dbReference>
<dbReference type="AlphaFoldDB" id="A0A3N2CVJ1"/>
<name>A0A3N2CVJ1_9ACTN</name>
<feature type="domain" description="HTH marR-type" evidence="1">
    <location>
        <begin position="26"/>
        <end position="131"/>
    </location>
</feature>
<accession>A0A3N2CVJ1</accession>
<dbReference type="InterPro" id="IPR036388">
    <property type="entry name" value="WH-like_DNA-bd_sf"/>
</dbReference>
<evidence type="ECO:0000259" key="1">
    <source>
        <dbReference type="SMART" id="SM00347"/>
    </source>
</evidence>
<comment type="caution">
    <text evidence="2">The sequence shown here is derived from an EMBL/GenBank/DDBJ whole genome shotgun (WGS) entry which is preliminary data.</text>
</comment>